<dbReference type="PANTHER" id="PTHR13096:SF8">
    <property type="entry name" value="RIBOSOMAL OXYGENASE 1"/>
    <property type="match status" value="1"/>
</dbReference>
<reference evidence="6 7" key="1">
    <citation type="journal article" date="2015" name="Plant Cell">
        <title>Oil accumulation by the oleaginous diatom Fistulifera solaris as revealed by the genome and transcriptome.</title>
        <authorList>
            <person name="Tanaka T."/>
            <person name="Maeda Y."/>
            <person name="Veluchamy A."/>
            <person name="Tanaka M."/>
            <person name="Abida H."/>
            <person name="Marechal E."/>
            <person name="Bowler C."/>
            <person name="Muto M."/>
            <person name="Sunaga Y."/>
            <person name="Tanaka M."/>
            <person name="Yoshino T."/>
            <person name="Taniguchi T."/>
            <person name="Fukuda Y."/>
            <person name="Nemoto M."/>
            <person name="Matsumoto M."/>
            <person name="Wong P.S."/>
            <person name="Aburatani S."/>
            <person name="Fujibuchi W."/>
        </authorList>
    </citation>
    <scope>NUCLEOTIDE SEQUENCE [LARGE SCALE GENOMIC DNA]</scope>
    <source>
        <strain evidence="6 7">JPCC DA0580</strain>
    </source>
</reference>
<evidence type="ECO:0000313" key="6">
    <source>
        <dbReference type="EMBL" id="GAX17197.1"/>
    </source>
</evidence>
<evidence type="ECO:0000256" key="4">
    <source>
        <dbReference type="SAM" id="SignalP"/>
    </source>
</evidence>
<evidence type="ECO:0000259" key="5">
    <source>
        <dbReference type="PROSITE" id="PS51184"/>
    </source>
</evidence>
<organism evidence="6 7">
    <name type="scientific">Fistulifera solaris</name>
    <name type="common">Oleaginous diatom</name>
    <dbReference type="NCBI Taxonomy" id="1519565"/>
    <lineage>
        <taxon>Eukaryota</taxon>
        <taxon>Sar</taxon>
        <taxon>Stramenopiles</taxon>
        <taxon>Ochrophyta</taxon>
        <taxon>Bacillariophyta</taxon>
        <taxon>Bacillariophyceae</taxon>
        <taxon>Bacillariophycidae</taxon>
        <taxon>Naviculales</taxon>
        <taxon>Naviculaceae</taxon>
        <taxon>Fistulifera</taxon>
    </lineage>
</organism>
<dbReference type="PANTHER" id="PTHR13096">
    <property type="entry name" value="MINA53 MYC INDUCED NUCLEAR ANTIGEN"/>
    <property type="match status" value="1"/>
</dbReference>
<dbReference type="InParanoid" id="A0A1Z5JT49"/>
<dbReference type="PROSITE" id="PS51184">
    <property type="entry name" value="JMJC"/>
    <property type="match status" value="1"/>
</dbReference>
<dbReference type="InterPro" id="IPR003347">
    <property type="entry name" value="JmjC_dom"/>
</dbReference>
<accession>A0A1Z5JT49</accession>
<sequence length="603" mass="66611">MIQAFLLFLLFVERCEAFAVTRRSFLTAKSSGVLLFATPSSEMLTTSSSSPYARKVLDKMAEFREAAEQYAESFGLSAPEAGIFALFSAIRSECKLGLHGTPFVLRRDEIEAIMSTKWDGFFTMNDLEKAVLDDFLDAARGSTDANKGWKISGVSNPRGDSFEEARMTFADVQAALDKGTVIMNAAGAHIPKLAGPSLACTDATSLPCAINLYVTAQSKPVSAPPHTDKQDVVVVQTAGRKRWKVYAPPDPSKKPHADIFARGKIDDMMPLYALEKDTELLIDTITNPGDILFMPAAFPHTTSTLDETVTETSVHLTFGIDHHIWELDYLSARRLALRRAGVIDTYLGQTKDGENPYVGKVNELPQAILKDLLAELPLGLLDDDEKASPLLEKATAELERISRAVDENTANSVDPTIWKETIERVRQQGVELFEIHRDMYLAAIEEGRTRDAEEAMTAHLNASPRRVMTPERMQRLSLFRVKRYYDKVNASKQALKEWSLSGSTIGGSGAVSTLPDDWAFTMPVKVGQQVEADLGGAFFPARVIRASGGTYDVEFFDGDRDIGLVRSQIKLMSPSDVVAESDVDLSGMTPKQIKRWKKQQKLK</sequence>
<keyword evidence="3" id="KW-0805">Transcription regulation</keyword>
<dbReference type="EMBL" id="BDSP01000114">
    <property type="protein sequence ID" value="GAX17197.1"/>
    <property type="molecule type" value="Genomic_DNA"/>
</dbReference>
<dbReference type="SUPFAM" id="SSF51197">
    <property type="entry name" value="Clavaminate synthase-like"/>
    <property type="match status" value="1"/>
</dbReference>
<comment type="similarity">
    <text evidence="3">Belongs to the ROX family.</text>
</comment>
<protein>
    <recommendedName>
        <fullName evidence="3">Bifunctional lysine-specific demethylase and histidyl-hydroxylase</fullName>
        <ecNumber evidence="3">1.14.11.-</ecNumber>
    </recommendedName>
</protein>
<dbReference type="OrthoDB" id="425950at2759"/>
<dbReference type="CDD" id="cd04508">
    <property type="entry name" value="Tudor_SF"/>
    <property type="match status" value="1"/>
</dbReference>
<name>A0A1Z5JT49_FISSO</name>
<evidence type="ECO:0000256" key="3">
    <source>
        <dbReference type="RuleBase" id="RU366061"/>
    </source>
</evidence>
<dbReference type="GO" id="GO:0032453">
    <property type="term" value="F:histone H3K4 demethylase activity"/>
    <property type="evidence" value="ECO:0007669"/>
    <property type="project" value="TreeGrafter"/>
</dbReference>
<comment type="caution">
    <text evidence="6">The sequence shown here is derived from an EMBL/GenBank/DDBJ whole genome shotgun (WGS) entry which is preliminary data.</text>
</comment>
<dbReference type="GO" id="GO:0005506">
    <property type="term" value="F:iron ion binding"/>
    <property type="evidence" value="ECO:0007669"/>
    <property type="project" value="UniProtKB-UniRule"/>
</dbReference>
<dbReference type="InterPro" id="IPR039994">
    <property type="entry name" value="NO66-like"/>
</dbReference>
<evidence type="ECO:0000256" key="1">
    <source>
        <dbReference type="ARBA" id="ARBA00022723"/>
    </source>
</evidence>
<dbReference type="Gene3D" id="2.60.120.650">
    <property type="entry name" value="Cupin"/>
    <property type="match status" value="1"/>
</dbReference>
<dbReference type="AlphaFoldDB" id="A0A1Z5JT49"/>
<comment type="function">
    <text evidence="3">Oxygenase that can act as both a histone lysine demethylase and a ribosomal histidine hydroxylase.</text>
</comment>
<comment type="cofactor">
    <cofactor evidence="3">
        <name>Fe(2+)</name>
        <dbReference type="ChEBI" id="CHEBI:29033"/>
    </cofactor>
    <text evidence="3">Binds 1 Fe(2+) ion per subunit.</text>
</comment>
<comment type="subcellular location">
    <subcellularLocation>
        <location evidence="3">Nucleus</location>
    </subcellularLocation>
</comment>
<feature type="chain" id="PRO_5013029393" description="Bifunctional lysine-specific demethylase and histidyl-hydroxylase" evidence="4">
    <location>
        <begin position="18"/>
        <end position="603"/>
    </location>
</feature>
<keyword evidence="3" id="KW-0539">Nucleus</keyword>
<evidence type="ECO:0000256" key="2">
    <source>
        <dbReference type="ARBA" id="ARBA00023004"/>
    </source>
</evidence>
<keyword evidence="7" id="KW-1185">Reference proteome</keyword>
<keyword evidence="2 3" id="KW-0408">Iron</keyword>
<feature type="domain" description="JmjC" evidence="5">
    <location>
        <begin position="179"/>
        <end position="337"/>
    </location>
</feature>
<dbReference type="EC" id="1.14.11.-" evidence="3"/>
<keyword evidence="3" id="KW-0223">Dioxygenase</keyword>
<feature type="signal peptide" evidence="4">
    <location>
        <begin position="1"/>
        <end position="17"/>
    </location>
</feature>
<dbReference type="Pfam" id="PF08007">
    <property type="entry name" value="JmjC_2"/>
    <property type="match status" value="1"/>
</dbReference>
<dbReference type="Gene3D" id="2.30.30.140">
    <property type="match status" value="1"/>
</dbReference>
<gene>
    <name evidence="6" type="ORF">FisN_10Lh046</name>
</gene>
<evidence type="ECO:0000313" key="7">
    <source>
        <dbReference type="Proteomes" id="UP000198406"/>
    </source>
</evidence>
<dbReference type="GO" id="GO:0005730">
    <property type="term" value="C:nucleolus"/>
    <property type="evidence" value="ECO:0007669"/>
    <property type="project" value="TreeGrafter"/>
</dbReference>
<keyword evidence="3" id="KW-0804">Transcription</keyword>
<proteinExistence type="inferred from homology"/>
<keyword evidence="4" id="KW-0732">Signal</keyword>
<keyword evidence="1 3" id="KW-0479">Metal-binding</keyword>
<dbReference type="GO" id="GO:0051864">
    <property type="term" value="F:histone H3K36 demethylase activity"/>
    <property type="evidence" value="ECO:0007669"/>
    <property type="project" value="TreeGrafter"/>
</dbReference>
<dbReference type="Proteomes" id="UP000198406">
    <property type="component" value="Unassembled WGS sequence"/>
</dbReference>
<keyword evidence="3" id="KW-0560">Oxidoreductase</keyword>